<evidence type="ECO:0000256" key="2">
    <source>
        <dbReference type="ARBA" id="ARBA00022694"/>
    </source>
</evidence>
<dbReference type="InterPro" id="IPR020094">
    <property type="entry name" value="TruA/RsuA/RluB/E/F_N"/>
</dbReference>
<dbReference type="GO" id="GO:0031119">
    <property type="term" value="P:tRNA pseudouridine synthesis"/>
    <property type="evidence" value="ECO:0007669"/>
    <property type="project" value="UniProtKB-UniRule"/>
</dbReference>
<dbReference type="Proteomes" id="UP001055025">
    <property type="component" value="Unassembled WGS sequence"/>
</dbReference>
<dbReference type="Pfam" id="PF01416">
    <property type="entry name" value="PseudoU_synth_1"/>
    <property type="match status" value="1"/>
</dbReference>
<dbReference type="GO" id="GO:0160147">
    <property type="term" value="F:tRNA pseudouridine(38-40) synthase activity"/>
    <property type="evidence" value="ECO:0007669"/>
    <property type="project" value="UniProtKB-EC"/>
</dbReference>
<dbReference type="HAMAP" id="MF_00171">
    <property type="entry name" value="TruA"/>
    <property type="match status" value="1"/>
</dbReference>
<comment type="subunit">
    <text evidence="4">Homodimer.</text>
</comment>
<dbReference type="EMBL" id="BQKC01000001">
    <property type="protein sequence ID" value="GJM54844.1"/>
    <property type="molecule type" value="Genomic_DNA"/>
</dbReference>
<evidence type="ECO:0000256" key="1">
    <source>
        <dbReference type="ARBA" id="ARBA00009375"/>
    </source>
</evidence>
<feature type="binding site" evidence="4 6">
    <location>
        <position position="125"/>
    </location>
    <ligand>
        <name>substrate</name>
    </ligand>
</feature>
<dbReference type="AlphaFoldDB" id="A0AAV5AZE9"/>
<reference evidence="9" key="1">
    <citation type="journal article" date="2022" name="Int. J. Syst. Evol. Microbiol.">
        <title>Granulimonas faecalis gen. nov., sp. nov., and Leptogranulimonas caecicola gen. nov., sp. nov., novel lactate-producing Atopobiaceae bacteria isolated from mouse intestines, and an emended description of the family Atopobiaceae.</title>
        <authorList>
            <person name="Morinaga K."/>
            <person name="Kusada H."/>
            <person name="Sakamoto S."/>
            <person name="Murakami T."/>
            <person name="Toyoda A."/>
            <person name="Mori H."/>
            <person name="Meng X.Y."/>
            <person name="Takashino M."/>
            <person name="Murotomi K."/>
            <person name="Tamaki H."/>
        </authorList>
    </citation>
    <scope>NUCLEOTIDE SEQUENCE</scope>
    <source>
        <strain evidence="9">OPF53</strain>
    </source>
</reference>
<evidence type="ECO:0000256" key="7">
    <source>
        <dbReference type="RuleBase" id="RU003792"/>
    </source>
</evidence>
<keyword evidence="10" id="KW-1185">Reference proteome</keyword>
<dbReference type="InterPro" id="IPR020103">
    <property type="entry name" value="PsdUridine_synth_cat_dom_sf"/>
</dbReference>
<dbReference type="PIRSF" id="PIRSF001430">
    <property type="entry name" value="tRNA_psdUrid_synth"/>
    <property type="match status" value="1"/>
</dbReference>
<feature type="active site" description="Nucleophile" evidence="4 5">
    <location>
        <position position="63"/>
    </location>
</feature>
<evidence type="ECO:0000256" key="5">
    <source>
        <dbReference type="PIRSR" id="PIRSR001430-1"/>
    </source>
</evidence>
<dbReference type="Gene3D" id="3.30.70.660">
    <property type="entry name" value="Pseudouridine synthase I, catalytic domain, C-terminal subdomain"/>
    <property type="match status" value="1"/>
</dbReference>
<dbReference type="CDD" id="cd02570">
    <property type="entry name" value="PseudoU_synth_EcTruA"/>
    <property type="match status" value="1"/>
</dbReference>
<comment type="caution">
    <text evidence="9">The sequence shown here is derived from an EMBL/GenBank/DDBJ whole genome shotgun (WGS) entry which is preliminary data.</text>
</comment>
<proteinExistence type="inferred from homology"/>
<dbReference type="NCBIfam" id="TIGR00071">
    <property type="entry name" value="hisT_truA"/>
    <property type="match status" value="1"/>
</dbReference>
<evidence type="ECO:0000313" key="10">
    <source>
        <dbReference type="Proteomes" id="UP001055025"/>
    </source>
</evidence>
<dbReference type="Gene3D" id="3.30.70.580">
    <property type="entry name" value="Pseudouridine synthase I, catalytic domain, N-terminal subdomain"/>
    <property type="match status" value="1"/>
</dbReference>
<dbReference type="RefSeq" id="WP_251164034.1">
    <property type="nucleotide sequence ID" value="NZ_BQKC01000001.1"/>
</dbReference>
<feature type="domain" description="Pseudouridine synthase I TruA alpha/beta" evidence="8">
    <location>
        <begin position="157"/>
        <end position="264"/>
    </location>
</feature>
<comment type="catalytic activity">
    <reaction evidence="4 7">
        <text>uridine(38/39/40) in tRNA = pseudouridine(38/39/40) in tRNA</text>
        <dbReference type="Rhea" id="RHEA:22376"/>
        <dbReference type="Rhea" id="RHEA-COMP:10085"/>
        <dbReference type="Rhea" id="RHEA-COMP:10087"/>
        <dbReference type="ChEBI" id="CHEBI:65314"/>
        <dbReference type="ChEBI" id="CHEBI:65315"/>
        <dbReference type="EC" id="5.4.99.12"/>
    </reaction>
</comment>
<name>A0AAV5AZE9_9ACTN</name>
<dbReference type="GO" id="GO:0003723">
    <property type="term" value="F:RNA binding"/>
    <property type="evidence" value="ECO:0007669"/>
    <property type="project" value="InterPro"/>
</dbReference>
<evidence type="ECO:0000259" key="8">
    <source>
        <dbReference type="Pfam" id="PF01416"/>
    </source>
</evidence>
<evidence type="ECO:0000256" key="4">
    <source>
        <dbReference type="HAMAP-Rule" id="MF_00171"/>
    </source>
</evidence>
<dbReference type="InterPro" id="IPR001406">
    <property type="entry name" value="PsdUridine_synth_TruA"/>
</dbReference>
<dbReference type="PANTHER" id="PTHR11142">
    <property type="entry name" value="PSEUDOURIDYLATE SYNTHASE"/>
    <property type="match status" value="1"/>
</dbReference>
<comment type="similarity">
    <text evidence="1 4 7">Belongs to the tRNA pseudouridine synthase TruA family.</text>
</comment>
<comment type="caution">
    <text evidence="4">Lacks conserved residue(s) required for the propagation of feature annotation.</text>
</comment>
<comment type="function">
    <text evidence="4">Formation of pseudouridine at positions 38, 39 and 40 in the anticodon stem and loop of transfer RNAs.</text>
</comment>
<dbReference type="PANTHER" id="PTHR11142:SF0">
    <property type="entry name" value="TRNA PSEUDOURIDINE SYNTHASE-LIKE 1"/>
    <property type="match status" value="1"/>
</dbReference>
<gene>
    <name evidence="4 9" type="primary">truA</name>
    <name evidence="9" type="ORF">ATOP_04990</name>
</gene>
<keyword evidence="3 4" id="KW-0413">Isomerase</keyword>
<evidence type="ECO:0000256" key="3">
    <source>
        <dbReference type="ARBA" id="ARBA00023235"/>
    </source>
</evidence>
<sequence>MTDETSTDAPDAGTLVLKVGYRGAGFSGFAAQEGQRTVAGELVRALETLLRRPVEIACAGRTDAGVSAVAQHVSLPVTRGEWEGLTARRLLWSLTALTPPDISVMGAWRAAPGFSARFDALGRRYRYRIKCGSQPVLLADHVWWLRDGLDVGAMDRAARALVGEHDFRSFCKKSSAEGRRTFRCLTGCAVSRQVEAGEELVCVDVAANAFLHNMVRIVVGTLVEVGAGRRPESWVADVLAACDREAAGPTAPPEGLTFVEVQYPPSALVTW</sequence>
<organism evidence="9 10">
    <name type="scientific">Granulimonas faecalis</name>
    <dbReference type="NCBI Taxonomy" id="2894155"/>
    <lineage>
        <taxon>Bacteria</taxon>
        <taxon>Bacillati</taxon>
        <taxon>Actinomycetota</taxon>
        <taxon>Coriobacteriia</taxon>
        <taxon>Coriobacteriales</taxon>
        <taxon>Kribbibacteriaceae</taxon>
        <taxon>Granulimonas</taxon>
    </lineage>
</organism>
<accession>A0AAV5AZE9</accession>
<dbReference type="InterPro" id="IPR020095">
    <property type="entry name" value="PsdUridine_synth_TruA_C"/>
</dbReference>
<evidence type="ECO:0000313" key="9">
    <source>
        <dbReference type="EMBL" id="GJM54844.1"/>
    </source>
</evidence>
<dbReference type="EC" id="5.4.99.12" evidence="4"/>
<dbReference type="SUPFAM" id="SSF55120">
    <property type="entry name" value="Pseudouridine synthase"/>
    <property type="match status" value="1"/>
</dbReference>
<evidence type="ECO:0000256" key="6">
    <source>
        <dbReference type="PIRSR" id="PIRSR001430-2"/>
    </source>
</evidence>
<dbReference type="InterPro" id="IPR020097">
    <property type="entry name" value="PsdUridine_synth_TruA_a/b_dom"/>
</dbReference>
<protein>
    <recommendedName>
        <fullName evidence="4">tRNA pseudouridine synthase A</fullName>
        <ecNumber evidence="4">5.4.99.12</ecNumber>
    </recommendedName>
    <alternativeName>
        <fullName evidence="4">tRNA pseudouridine(38-40) synthase</fullName>
    </alternativeName>
    <alternativeName>
        <fullName evidence="4">tRNA pseudouridylate synthase I</fullName>
    </alternativeName>
    <alternativeName>
        <fullName evidence="4">tRNA-uridine isomerase I</fullName>
    </alternativeName>
</protein>
<keyword evidence="2 4" id="KW-0819">tRNA processing</keyword>